<keyword evidence="2" id="KW-1185">Reference proteome</keyword>
<reference evidence="1 2" key="1">
    <citation type="submission" date="2015-07" db="EMBL/GenBank/DDBJ databases">
        <authorList>
            <person name="Noorani M."/>
        </authorList>
    </citation>
    <scope>NUCLEOTIDE SEQUENCE [LARGE SCALE GENOMIC DNA]</scope>
    <source>
        <strain evidence="1">BBA 69670</strain>
    </source>
</reference>
<organism evidence="1 2">
    <name type="scientific">Rhizoctonia solani</name>
    <dbReference type="NCBI Taxonomy" id="456999"/>
    <lineage>
        <taxon>Eukaryota</taxon>
        <taxon>Fungi</taxon>
        <taxon>Dikarya</taxon>
        <taxon>Basidiomycota</taxon>
        <taxon>Agaricomycotina</taxon>
        <taxon>Agaricomycetes</taxon>
        <taxon>Cantharellales</taxon>
        <taxon>Ceratobasidiaceae</taxon>
        <taxon>Rhizoctonia</taxon>
    </lineage>
</organism>
<sequence>MKKSVSPLQLSIPDSHRHLSIPLLLGLKSYRVAHLSIKPPSAQPKSPRSPPGWYIILRTYLPKLCHLLDSETF</sequence>
<accession>A0A0K6G448</accession>
<evidence type="ECO:0000313" key="2">
    <source>
        <dbReference type="Proteomes" id="UP000044841"/>
    </source>
</evidence>
<gene>
    <name evidence="1" type="ORF">RSOLAG22IIIB_10599</name>
</gene>
<dbReference type="EMBL" id="CYGV01001353">
    <property type="protein sequence ID" value="CUA73159.1"/>
    <property type="molecule type" value="Genomic_DNA"/>
</dbReference>
<protein>
    <submittedName>
        <fullName evidence="1">Uncharacterized protein</fullName>
    </submittedName>
</protein>
<proteinExistence type="predicted"/>
<dbReference type="AlphaFoldDB" id="A0A0K6G448"/>
<dbReference type="Proteomes" id="UP000044841">
    <property type="component" value="Unassembled WGS sequence"/>
</dbReference>
<evidence type="ECO:0000313" key="1">
    <source>
        <dbReference type="EMBL" id="CUA73159.1"/>
    </source>
</evidence>
<name>A0A0K6G448_9AGAM</name>